<proteinExistence type="predicted"/>
<dbReference type="InterPro" id="IPR055142">
    <property type="entry name" value="ZER1-like_C"/>
</dbReference>
<dbReference type="InterPro" id="IPR011989">
    <property type="entry name" value="ARM-like"/>
</dbReference>
<dbReference type="EMBL" id="QNGE01004034">
    <property type="protein sequence ID" value="KAA3673309.1"/>
    <property type="molecule type" value="Genomic_DNA"/>
</dbReference>
<name>A0A5J4NDJ1_9TREM</name>
<sequence length="429" mass="47491">CLQKLECTQPSDFYHAFVILDTILPAVDGVHQNHFTFSTLNEGFGSANLIDECGPTDEIRIHFRHVHLMFCFSLQRFADQEEEIKNHVYTKCLGLLNNVAEVEETRNTLLVDSLMDFFFKMLRHPNIQISYFAAGIIAHLSCLKDEVWHSALQSSKETYIKILGQSVCSWKPPQSEMVAYRSFEPFEKVVLHPESRLEVHLWAVWAIHHILTRKDLSPVSNTSILFCSPCAEARYVPTLCHCERLLNFLRYVVSVDETVLCANCLQRQTPTSSPQDPPEEQSITMHFSAAVTHPLEPDSTSHSCSHSANLSQSSRSGSALANGSTDFSGSFLPSSAGDGFPPKRESDTMELCKRERLHGGPAPRIGITSHSELVGQTTAGVFAFAGPDSAQLACARLIRSLAFEIVAAVDRTLSGQPTASSPDVITLPS</sequence>
<accession>A0A5J4NDJ1</accession>
<dbReference type="SUPFAM" id="SSF48371">
    <property type="entry name" value="ARM repeat"/>
    <property type="match status" value="1"/>
</dbReference>
<protein>
    <recommendedName>
        <fullName evidence="1">Protein zer-1 homolog-like C-terminal domain-containing protein</fullName>
    </recommendedName>
</protein>
<evidence type="ECO:0000313" key="3">
    <source>
        <dbReference type="Proteomes" id="UP000324629"/>
    </source>
</evidence>
<keyword evidence="3" id="KW-1185">Reference proteome</keyword>
<reference evidence="2 3" key="1">
    <citation type="journal article" date="2019" name="Gigascience">
        <title>Whole-genome sequence of the oriental lung fluke Paragonimus westermani.</title>
        <authorList>
            <person name="Oey H."/>
            <person name="Zakrzewski M."/>
            <person name="Narain K."/>
            <person name="Devi K.R."/>
            <person name="Agatsuma T."/>
            <person name="Nawaratna S."/>
            <person name="Gobert G.N."/>
            <person name="Jones M.K."/>
            <person name="Ragan M.A."/>
            <person name="McManus D.P."/>
            <person name="Krause L."/>
        </authorList>
    </citation>
    <scope>NUCLEOTIDE SEQUENCE [LARGE SCALE GENOMIC DNA]</scope>
    <source>
        <strain evidence="2 3">IND2009</strain>
    </source>
</reference>
<evidence type="ECO:0000259" key="1">
    <source>
        <dbReference type="Pfam" id="PF22964"/>
    </source>
</evidence>
<dbReference type="InterPro" id="IPR016024">
    <property type="entry name" value="ARM-type_fold"/>
</dbReference>
<dbReference type="Gene3D" id="1.25.10.10">
    <property type="entry name" value="Leucine-rich Repeat Variant"/>
    <property type="match status" value="1"/>
</dbReference>
<evidence type="ECO:0000313" key="2">
    <source>
        <dbReference type="EMBL" id="KAA3673309.1"/>
    </source>
</evidence>
<organism evidence="2 3">
    <name type="scientific">Paragonimus westermani</name>
    <dbReference type="NCBI Taxonomy" id="34504"/>
    <lineage>
        <taxon>Eukaryota</taxon>
        <taxon>Metazoa</taxon>
        <taxon>Spiralia</taxon>
        <taxon>Lophotrochozoa</taxon>
        <taxon>Platyhelminthes</taxon>
        <taxon>Trematoda</taxon>
        <taxon>Digenea</taxon>
        <taxon>Plagiorchiida</taxon>
        <taxon>Troglotremata</taxon>
        <taxon>Troglotrematidae</taxon>
        <taxon>Paragonimus</taxon>
    </lineage>
</organism>
<dbReference type="Proteomes" id="UP000324629">
    <property type="component" value="Unassembled WGS sequence"/>
</dbReference>
<dbReference type="Pfam" id="PF22964">
    <property type="entry name" value="ZER1-like_2nd"/>
    <property type="match status" value="1"/>
</dbReference>
<feature type="non-terminal residue" evidence="2">
    <location>
        <position position="1"/>
    </location>
</feature>
<comment type="caution">
    <text evidence="2">The sequence shown here is derived from an EMBL/GenBank/DDBJ whole genome shotgun (WGS) entry which is preliminary data.</text>
</comment>
<feature type="domain" description="Protein zer-1 homolog-like C-terminal" evidence="1">
    <location>
        <begin position="73"/>
        <end position="213"/>
    </location>
</feature>
<gene>
    <name evidence="2" type="ORF">DEA37_0001073</name>
</gene>
<dbReference type="AlphaFoldDB" id="A0A5J4NDJ1"/>